<dbReference type="InterPro" id="IPR036188">
    <property type="entry name" value="FAD/NAD-bd_sf"/>
</dbReference>
<evidence type="ECO:0000256" key="2">
    <source>
        <dbReference type="ARBA" id="ARBA00004924"/>
    </source>
</evidence>
<comment type="pathway">
    <text evidence="2">Siderophore biosynthesis.</text>
</comment>
<dbReference type="SUPFAM" id="SSF51905">
    <property type="entry name" value="FAD/NAD(P)-binding domain"/>
    <property type="match status" value="1"/>
</dbReference>
<sequence length="450" mass="50702">MERMKNNSVQVYDLIGIGLGPFNLGLAALADNVDGLNTLFIEQSSEFNWHPGLMLDSATLQVPFLADLVSLADPTSKYSFFNYLHNHNRLYKFYFYENFFILRKEYNHYCQWVASQLQNICFSTKVTNISIADNDSEGKIYHVEIHDIETGQREIYKGRHIALGVGTKPHIPSSLKIPDNLPVYHSADFVNYASELADKNNICVVGSGQSAGEIVLELLNRNPIKDDKPHINWITRSGGFFPMEYSKLGLEHFSPDYMSYFYTLSENTRQDIIGCQDMMYKGISKQTIADIFDALYRLTIANSQQPLTMLANTSLDSVGKSISDNMLLLDVHNCLSQTKFQLKADALILATGYRSADLSILNPLASLLKQDSKKNYVLNADFSLKISAEKVGKIFMQNNSLHSHGVGSPDLGLGAYRNSVIINTICNRMVYKTARKTVFQSFGVQNEFCY</sequence>
<organism evidence="8 9">
    <name type="scientific">Aquella oligotrophica</name>
    <dbReference type="NCBI Taxonomy" id="2067065"/>
    <lineage>
        <taxon>Bacteria</taxon>
        <taxon>Pseudomonadati</taxon>
        <taxon>Pseudomonadota</taxon>
        <taxon>Betaproteobacteria</taxon>
        <taxon>Neisseriales</taxon>
        <taxon>Neisseriaceae</taxon>
        <taxon>Aquella</taxon>
    </lineage>
</organism>
<evidence type="ECO:0000256" key="3">
    <source>
        <dbReference type="ARBA" id="ARBA00007588"/>
    </source>
</evidence>
<evidence type="ECO:0000256" key="5">
    <source>
        <dbReference type="ARBA" id="ARBA00022827"/>
    </source>
</evidence>
<comment type="similarity">
    <text evidence="3">Belongs to the lysine N(6)-hydroxylase/L-ornithine N(5)-oxygenase family.</text>
</comment>
<gene>
    <name evidence="8" type="ORF">CUN60_06635</name>
</gene>
<protein>
    <submittedName>
        <fullName evidence="8">Lysine 6-monooxygenase</fullName>
    </submittedName>
</protein>
<dbReference type="EMBL" id="CP024847">
    <property type="protein sequence ID" value="AUR51987.1"/>
    <property type="molecule type" value="Genomic_DNA"/>
</dbReference>
<evidence type="ECO:0000256" key="7">
    <source>
        <dbReference type="ARBA" id="ARBA00023002"/>
    </source>
</evidence>
<dbReference type="Proteomes" id="UP000236655">
    <property type="component" value="Chromosome"/>
</dbReference>
<dbReference type="KEGG" id="nba:CUN60_06635"/>
<keyword evidence="5" id="KW-0274">FAD</keyword>
<keyword evidence="4" id="KW-0285">Flavoprotein</keyword>
<dbReference type="GO" id="GO:0004497">
    <property type="term" value="F:monooxygenase activity"/>
    <property type="evidence" value="ECO:0007669"/>
    <property type="project" value="UniProtKB-KW"/>
</dbReference>
<reference evidence="9" key="1">
    <citation type="submission" date="2017-11" db="EMBL/GenBank/DDBJ databases">
        <authorList>
            <person name="Chan K.G."/>
            <person name="Lee L.S."/>
        </authorList>
    </citation>
    <scope>NUCLEOTIDE SEQUENCE [LARGE SCALE GENOMIC DNA]</scope>
    <source>
        <strain evidence="9">DSM 100970</strain>
    </source>
</reference>
<dbReference type="Gene3D" id="3.50.50.60">
    <property type="entry name" value="FAD/NAD(P)-binding domain"/>
    <property type="match status" value="1"/>
</dbReference>
<dbReference type="Pfam" id="PF13434">
    <property type="entry name" value="Lys_Orn_oxgnase"/>
    <property type="match status" value="1"/>
</dbReference>
<name>A0A2I7N686_9NEIS</name>
<dbReference type="InterPro" id="IPR025700">
    <property type="entry name" value="Lys/Orn_oxygenase"/>
</dbReference>
<keyword evidence="8" id="KW-0503">Monooxygenase</keyword>
<evidence type="ECO:0000313" key="8">
    <source>
        <dbReference type="EMBL" id="AUR51987.1"/>
    </source>
</evidence>
<keyword evidence="6" id="KW-0521">NADP</keyword>
<accession>A0A2I7N686</accession>
<dbReference type="OrthoDB" id="7527071at2"/>
<dbReference type="PANTHER" id="PTHR42802">
    <property type="entry name" value="MONOOXYGENASE"/>
    <property type="match status" value="1"/>
</dbReference>
<dbReference type="PANTHER" id="PTHR42802:SF1">
    <property type="entry name" value="L-ORNITHINE N(5)-MONOOXYGENASE"/>
    <property type="match status" value="1"/>
</dbReference>
<evidence type="ECO:0000256" key="1">
    <source>
        <dbReference type="ARBA" id="ARBA00001974"/>
    </source>
</evidence>
<dbReference type="AlphaFoldDB" id="A0A2I7N686"/>
<proteinExistence type="inferred from homology"/>
<keyword evidence="9" id="KW-1185">Reference proteome</keyword>
<evidence type="ECO:0000256" key="6">
    <source>
        <dbReference type="ARBA" id="ARBA00022857"/>
    </source>
</evidence>
<evidence type="ECO:0000313" key="9">
    <source>
        <dbReference type="Proteomes" id="UP000236655"/>
    </source>
</evidence>
<evidence type="ECO:0000256" key="4">
    <source>
        <dbReference type="ARBA" id="ARBA00022630"/>
    </source>
</evidence>
<keyword evidence="7" id="KW-0560">Oxidoreductase</keyword>
<comment type="cofactor">
    <cofactor evidence="1">
        <name>FAD</name>
        <dbReference type="ChEBI" id="CHEBI:57692"/>
    </cofactor>
</comment>
<dbReference type="RefSeq" id="WP_102951283.1">
    <property type="nucleotide sequence ID" value="NZ_CP024847.1"/>
</dbReference>